<dbReference type="AlphaFoldDB" id="A0A1G1W2H3"/>
<organism evidence="1 2">
    <name type="scientific">Candidatus Chisholmbacteria bacterium RIFCSPLOWO2_01_FULL_49_14</name>
    <dbReference type="NCBI Taxonomy" id="1797593"/>
    <lineage>
        <taxon>Bacteria</taxon>
        <taxon>Candidatus Chisholmiibacteriota</taxon>
    </lineage>
</organism>
<accession>A0A1G1W2H3</accession>
<evidence type="ECO:0000313" key="2">
    <source>
        <dbReference type="Proteomes" id="UP000176723"/>
    </source>
</evidence>
<sequence>MQMFMQTEDTFLLDSKHGLFILLLVQKNEPRKGHPLKSCRNCCDSVGGSLENSLRSVSVSRSASSCSSATRLSKGRFD</sequence>
<proteinExistence type="predicted"/>
<comment type="caution">
    <text evidence="1">The sequence shown here is derived from an EMBL/GenBank/DDBJ whole genome shotgun (WGS) entry which is preliminary data.</text>
</comment>
<dbReference type="Proteomes" id="UP000176723">
    <property type="component" value="Unassembled WGS sequence"/>
</dbReference>
<evidence type="ECO:0000313" key="1">
    <source>
        <dbReference type="EMBL" id="OGY21784.1"/>
    </source>
</evidence>
<dbReference type="EMBL" id="MHCL01000008">
    <property type="protein sequence ID" value="OGY21784.1"/>
    <property type="molecule type" value="Genomic_DNA"/>
</dbReference>
<gene>
    <name evidence="1" type="ORF">A3A65_02340</name>
</gene>
<name>A0A1G1W2H3_9BACT</name>
<protein>
    <submittedName>
        <fullName evidence="1">Uncharacterized protein</fullName>
    </submittedName>
</protein>
<dbReference type="STRING" id="1797593.A3A65_02340"/>
<reference evidence="1 2" key="1">
    <citation type="journal article" date="2016" name="Nat. Commun.">
        <title>Thousands of microbial genomes shed light on interconnected biogeochemical processes in an aquifer system.</title>
        <authorList>
            <person name="Anantharaman K."/>
            <person name="Brown C.T."/>
            <person name="Hug L.A."/>
            <person name="Sharon I."/>
            <person name="Castelle C.J."/>
            <person name="Probst A.J."/>
            <person name="Thomas B.C."/>
            <person name="Singh A."/>
            <person name="Wilkins M.J."/>
            <person name="Karaoz U."/>
            <person name="Brodie E.L."/>
            <person name="Williams K.H."/>
            <person name="Hubbard S.S."/>
            <person name="Banfield J.F."/>
        </authorList>
    </citation>
    <scope>NUCLEOTIDE SEQUENCE [LARGE SCALE GENOMIC DNA]</scope>
</reference>